<dbReference type="RefSeq" id="WP_377314431.1">
    <property type="nucleotide sequence ID" value="NZ_JBHUIY010000004.1"/>
</dbReference>
<evidence type="ECO:0000313" key="3">
    <source>
        <dbReference type="EMBL" id="MFD2232794.1"/>
    </source>
</evidence>
<keyword evidence="4" id="KW-1185">Reference proteome</keyword>
<evidence type="ECO:0000256" key="1">
    <source>
        <dbReference type="SAM" id="Coils"/>
    </source>
</evidence>
<name>A0ABW5C604_9PROT</name>
<reference evidence="4" key="1">
    <citation type="journal article" date="2019" name="Int. J. Syst. Evol. Microbiol.">
        <title>The Global Catalogue of Microorganisms (GCM) 10K type strain sequencing project: providing services to taxonomists for standard genome sequencing and annotation.</title>
        <authorList>
            <consortium name="The Broad Institute Genomics Platform"/>
            <consortium name="The Broad Institute Genome Sequencing Center for Infectious Disease"/>
            <person name="Wu L."/>
            <person name="Ma J."/>
        </authorList>
    </citation>
    <scope>NUCLEOTIDE SEQUENCE [LARGE SCALE GENOMIC DNA]</scope>
    <source>
        <strain evidence="4">KCTC 15012</strain>
    </source>
</reference>
<feature type="region of interest" description="Disordered" evidence="2">
    <location>
        <begin position="1"/>
        <end position="34"/>
    </location>
</feature>
<organism evidence="3 4">
    <name type="scientific">Phaeospirillum tilakii</name>
    <dbReference type="NCBI Taxonomy" id="741673"/>
    <lineage>
        <taxon>Bacteria</taxon>
        <taxon>Pseudomonadati</taxon>
        <taxon>Pseudomonadota</taxon>
        <taxon>Alphaproteobacteria</taxon>
        <taxon>Rhodospirillales</taxon>
        <taxon>Rhodospirillaceae</taxon>
        <taxon>Phaeospirillum</taxon>
    </lineage>
</organism>
<accession>A0ABW5C604</accession>
<feature type="coiled-coil region" evidence="1">
    <location>
        <begin position="87"/>
        <end position="153"/>
    </location>
</feature>
<evidence type="ECO:0000256" key="2">
    <source>
        <dbReference type="SAM" id="MobiDB-lite"/>
    </source>
</evidence>
<protein>
    <submittedName>
        <fullName evidence="3">Uncharacterized protein</fullName>
    </submittedName>
</protein>
<gene>
    <name evidence="3" type="ORF">ACFSNB_03145</name>
</gene>
<dbReference type="Proteomes" id="UP001597296">
    <property type="component" value="Unassembled WGS sequence"/>
</dbReference>
<evidence type="ECO:0000313" key="4">
    <source>
        <dbReference type="Proteomes" id="UP001597296"/>
    </source>
</evidence>
<sequence>MDSTEHPATLTAPPHDGTGHVETVADPTAGHTPGPWVADFPNNLVNSVAGGHPNPVCRVGWSGWRGRAEIEANAALIAAAPEMAAEIERLRAESDEACFEVETLNEKLDKARADLAAAQAENETALTCYGDRITTLEAEVIGQQEEIERLRATQAKLVENLEWALLGLRERMPASYYPGHPAHAGYDKARAALAAAKEGR</sequence>
<proteinExistence type="predicted"/>
<dbReference type="EMBL" id="JBHUIY010000004">
    <property type="protein sequence ID" value="MFD2232794.1"/>
    <property type="molecule type" value="Genomic_DNA"/>
</dbReference>
<keyword evidence="1" id="KW-0175">Coiled coil</keyword>
<comment type="caution">
    <text evidence="3">The sequence shown here is derived from an EMBL/GenBank/DDBJ whole genome shotgun (WGS) entry which is preliminary data.</text>
</comment>